<proteinExistence type="predicted"/>
<dbReference type="Proteomes" id="UP000027284">
    <property type="component" value="Unassembled WGS sequence"/>
</dbReference>
<dbReference type="InterPro" id="IPR036034">
    <property type="entry name" value="PDZ_sf"/>
</dbReference>
<dbReference type="InterPro" id="IPR005151">
    <property type="entry name" value="Tail-specific_protease"/>
</dbReference>
<dbReference type="Gene3D" id="3.90.226.10">
    <property type="entry name" value="2-enoyl-CoA Hydratase, Chain A, domain 1"/>
    <property type="match status" value="1"/>
</dbReference>
<dbReference type="EMBL" id="JMFG01000012">
    <property type="protein sequence ID" value="KDA54067.1"/>
    <property type="molecule type" value="Genomic_DNA"/>
</dbReference>
<dbReference type="SMART" id="SM00228">
    <property type="entry name" value="PDZ"/>
    <property type="match status" value="1"/>
</dbReference>
<dbReference type="SMART" id="SM00245">
    <property type="entry name" value="TSPc"/>
    <property type="match status" value="1"/>
</dbReference>
<dbReference type="Pfam" id="PF03572">
    <property type="entry name" value="Peptidase_S41"/>
    <property type="match status" value="1"/>
</dbReference>
<dbReference type="SUPFAM" id="SSF52096">
    <property type="entry name" value="ClpP/crotonase"/>
    <property type="match status" value="1"/>
</dbReference>
<dbReference type="InterPro" id="IPR029045">
    <property type="entry name" value="ClpP/crotonase-like_dom_sf"/>
</dbReference>
<dbReference type="AlphaFoldDB" id="A0A062XNC3"/>
<dbReference type="STRING" id="1312852.EG19_01150"/>
<dbReference type="GO" id="GO:0008236">
    <property type="term" value="F:serine-type peptidase activity"/>
    <property type="evidence" value="ECO:0007669"/>
    <property type="project" value="InterPro"/>
</dbReference>
<evidence type="ECO:0000259" key="2">
    <source>
        <dbReference type="SMART" id="SM00245"/>
    </source>
</evidence>
<accession>A0A062XNC3</accession>
<evidence type="ECO:0000313" key="4">
    <source>
        <dbReference type="Proteomes" id="UP000027284"/>
    </source>
</evidence>
<protein>
    <recommendedName>
        <fullName evidence="5">PDZ domain-containing protein</fullName>
    </recommendedName>
</protein>
<dbReference type="Pfam" id="PF17820">
    <property type="entry name" value="PDZ_6"/>
    <property type="match status" value="1"/>
</dbReference>
<sequence length="376" mass="39931">MSMKHRTVFLATSLTVVLGLGTVAALSGKLTEGRYKAIGLFSQVVSLVRSSYVEEVPLEKLEEGALNGLVSSADPQGTWVPEAYAQEFRAYQHRPLPPFGLVLAIRSSYPVVLEVLPGSAAAEAGLRPGELIERIGDQPVRARPPWRAFTALERAERQGEAVAVDVIAHDLSGKRPVRLQPGKPGDPSPQVTLREGVAVVRLPVVTQFQVARLAGLLPSPDTPVVLDLRGTALGDPEGVVEAASLLLGGEVQLPLAARGGSTKPVSASKPPTGRKVVVCVDHTTARAGEWLAFALSQRGVATVGMETFGDTGLRVPTRVADGELWVARHFLLNQEQKPILGRGLKPTTPVRPSLEGDAILEKALELARGEEKAKAA</sequence>
<dbReference type="GO" id="GO:0006508">
    <property type="term" value="P:proteolysis"/>
    <property type="evidence" value="ECO:0007669"/>
    <property type="project" value="InterPro"/>
</dbReference>
<dbReference type="InterPro" id="IPR041489">
    <property type="entry name" value="PDZ_6"/>
</dbReference>
<feature type="domain" description="Tail specific protease" evidence="2">
    <location>
        <begin position="145"/>
        <end position="351"/>
    </location>
</feature>
<evidence type="ECO:0000313" key="3">
    <source>
        <dbReference type="EMBL" id="KDA54067.1"/>
    </source>
</evidence>
<evidence type="ECO:0008006" key="5">
    <source>
        <dbReference type="Google" id="ProtNLM"/>
    </source>
</evidence>
<comment type="caution">
    <text evidence="3">The sequence shown here is derived from an EMBL/GenBank/DDBJ whole genome shotgun (WGS) entry which is preliminary data.</text>
</comment>
<feature type="domain" description="PDZ" evidence="1">
    <location>
        <begin position="97"/>
        <end position="170"/>
    </location>
</feature>
<reference evidence="3 4" key="1">
    <citation type="submission" date="2014-04" db="EMBL/GenBank/DDBJ databases">
        <title>The Genome Sequence of Thermoanaerobaculum aquaticum MP-01, The First Cultivated Group 23 Acidobacterium.</title>
        <authorList>
            <person name="Stamps B.W."/>
            <person name="Losey N.A."/>
            <person name="Lawson P.A."/>
            <person name="Stevenson B.S."/>
        </authorList>
    </citation>
    <scope>NUCLEOTIDE SEQUENCE [LARGE SCALE GENOMIC DNA]</scope>
    <source>
        <strain evidence="3 4">MP-01</strain>
    </source>
</reference>
<dbReference type="SUPFAM" id="SSF50156">
    <property type="entry name" value="PDZ domain-like"/>
    <property type="match status" value="1"/>
</dbReference>
<evidence type="ECO:0000259" key="1">
    <source>
        <dbReference type="SMART" id="SM00228"/>
    </source>
</evidence>
<dbReference type="InterPro" id="IPR001478">
    <property type="entry name" value="PDZ"/>
</dbReference>
<name>A0A062XNC3_9BACT</name>
<gene>
    <name evidence="3" type="ORF">EG19_01150</name>
</gene>
<dbReference type="Gene3D" id="2.30.42.10">
    <property type="match status" value="1"/>
</dbReference>
<keyword evidence="4" id="KW-1185">Reference proteome</keyword>
<organism evidence="3 4">
    <name type="scientific">Thermoanaerobaculum aquaticum</name>
    <dbReference type="NCBI Taxonomy" id="1312852"/>
    <lineage>
        <taxon>Bacteria</taxon>
        <taxon>Pseudomonadati</taxon>
        <taxon>Acidobacteriota</taxon>
        <taxon>Thermoanaerobaculia</taxon>
        <taxon>Thermoanaerobaculales</taxon>
        <taxon>Thermoanaerobaculaceae</taxon>
        <taxon>Thermoanaerobaculum</taxon>
    </lineage>
</organism>